<protein>
    <submittedName>
        <fullName evidence="9">Acyltransferase/acetyltransferase</fullName>
    </submittedName>
</protein>
<organism evidence="9 10">
    <name type="scientific">Pseudomonas matsuisoli</name>
    <dbReference type="NCBI Taxonomy" id="1515666"/>
    <lineage>
        <taxon>Bacteria</taxon>
        <taxon>Pseudomonadati</taxon>
        <taxon>Pseudomonadota</taxon>
        <taxon>Gammaproteobacteria</taxon>
        <taxon>Pseudomonadales</taxon>
        <taxon>Pseudomonadaceae</taxon>
        <taxon>Pseudomonas</taxon>
    </lineage>
</organism>
<dbReference type="PANTHER" id="PTHR40074:SF2">
    <property type="entry name" value="O-ACETYLTRANSFERASE WECH"/>
    <property type="match status" value="1"/>
</dbReference>
<reference evidence="9" key="1">
    <citation type="journal article" date="2014" name="Int. J. Syst. Evol. Microbiol.">
        <title>Complete genome sequence of Corynebacterium casei LMG S-19264T (=DSM 44701T), isolated from a smear-ripened cheese.</title>
        <authorList>
            <consortium name="US DOE Joint Genome Institute (JGI-PGF)"/>
            <person name="Walter F."/>
            <person name="Albersmeier A."/>
            <person name="Kalinowski J."/>
            <person name="Ruckert C."/>
        </authorList>
    </citation>
    <scope>NUCLEOTIDE SEQUENCE</scope>
    <source>
        <strain evidence="9">JCM 30078</strain>
    </source>
</reference>
<dbReference type="GO" id="GO:0005886">
    <property type="term" value="C:plasma membrane"/>
    <property type="evidence" value="ECO:0007669"/>
    <property type="project" value="UniProtKB-SubCell"/>
</dbReference>
<dbReference type="EMBL" id="BMPO01000004">
    <property type="protein sequence ID" value="GGJ93188.1"/>
    <property type="molecule type" value="Genomic_DNA"/>
</dbReference>
<dbReference type="InterPro" id="IPR002656">
    <property type="entry name" value="Acyl_transf_3_dom"/>
</dbReference>
<name>A0A917PVA2_9PSED</name>
<sequence length="344" mass="38897">MNSRNDWVDYAKAIGIVLVVYGHVIRGLITANILEKTPFQALVDSIIYSFHMPLFFFLSGLFFIQTMNRRGAGGTWLSKVDTVFYPFVLWSMLQGSIEVFLSHYTNGDLAMGQVFKLLWQPRAQFWFLYALFLIFTVAVLMYRSRAMYLPILGLWAAVYCIQPYLPNFGVGDFLIQNFVFFALGVCFSAYPQPFHRKPAVWSFGLFVLFVASQYVFHITLGRNYIDRDVFSLVVAVIGIGLVVTLSMAAATYPVRWVLSIGMMSMHIYLMHILAGSGVRVIMSKFMGIQDPTAHIVAGTLAGIVLPIVAARILLTMNMRFLFEIPTRFSALRRLSSHQPRSAAT</sequence>
<comment type="subcellular location">
    <subcellularLocation>
        <location evidence="1">Cell membrane</location>
        <topology evidence="1">Multi-pass membrane protein</topology>
    </subcellularLocation>
</comment>
<evidence type="ECO:0000256" key="6">
    <source>
        <dbReference type="ARBA" id="ARBA00023136"/>
    </source>
</evidence>
<feature type="transmembrane region" description="Helical" evidence="7">
    <location>
        <begin position="46"/>
        <end position="64"/>
    </location>
</feature>
<feature type="transmembrane region" description="Helical" evidence="7">
    <location>
        <begin position="229"/>
        <end position="250"/>
    </location>
</feature>
<reference evidence="9" key="2">
    <citation type="submission" date="2020-09" db="EMBL/GenBank/DDBJ databases">
        <authorList>
            <person name="Sun Q."/>
            <person name="Ohkuma M."/>
        </authorList>
    </citation>
    <scope>NUCLEOTIDE SEQUENCE</scope>
    <source>
        <strain evidence="9">JCM 30078</strain>
    </source>
</reference>
<feature type="transmembrane region" description="Helical" evidence="7">
    <location>
        <begin position="125"/>
        <end position="142"/>
    </location>
</feature>
<dbReference type="Pfam" id="PF01757">
    <property type="entry name" value="Acyl_transf_3"/>
    <property type="match status" value="1"/>
</dbReference>
<feature type="transmembrane region" description="Helical" evidence="7">
    <location>
        <begin position="198"/>
        <end position="217"/>
    </location>
</feature>
<evidence type="ECO:0000256" key="1">
    <source>
        <dbReference type="ARBA" id="ARBA00004651"/>
    </source>
</evidence>
<evidence type="ECO:0000313" key="10">
    <source>
        <dbReference type="Proteomes" id="UP000635983"/>
    </source>
</evidence>
<gene>
    <name evidence="9" type="primary">cps1E</name>
    <name evidence="9" type="ORF">GCM10009304_18830</name>
</gene>
<comment type="caution">
    <text evidence="9">The sequence shown here is derived from an EMBL/GenBank/DDBJ whole genome shotgun (WGS) entry which is preliminary data.</text>
</comment>
<evidence type="ECO:0000256" key="2">
    <source>
        <dbReference type="ARBA" id="ARBA00007400"/>
    </source>
</evidence>
<dbReference type="PANTHER" id="PTHR40074">
    <property type="entry name" value="O-ACETYLTRANSFERASE WECH"/>
    <property type="match status" value="1"/>
</dbReference>
<feature type="transmembrane region" description="Helical" evidence="7">
    <location>
        <begin position="13"/>
        <end position="34"/>
    </location>
</feature>
<feature type="transmembrane region" description="Helical" evidence="7">
    <location>
        <begin position="173"/>
        <end position="192"/>
    </location>
</feature>
<dbReference type="Proteomes" id="UP000635983">
    <property type="component" value="Unassembled WGS sequence"/>
</dbReference>
<evidence type="ECO:0000256" key="4">
    <source>
        <dbReference type="ARBA" id="ARBA00022692"/>
    </source>
</evidence>
<dbReference type="AlphaFoldDB" id="A0A917PVA2"/>
<dbReference type="GO" id="GO:0016413">
    <property type="term" value="F:O-acetyltransferase activity"/>
    <property type="evidence" value="ECO:0007669"/>
    <property type="project" value="TreeGrafter"/>
</dbReference>
<proteinExistence type="inferred from homology"/>
<dbReference type="GO" id="GO:0009246">
    <property type="term" value="P:enterobacterial common antigen biosynthetic process"/>
    <property type="evidence" value="ECO:0007669"/>
    <property type="project" value="TreeGrafter"/>
</dbReference>
<keyword evidence="3" id="KW-1003">Cell membrane</keyword>
<feature type="domain" description="Acyltransferase 3" evidence="8">
    <location>
        <begin position="5"/>
        <end position="310"/>
    </location>
</feature>
<evidence type="ECO:0000256" key="7">
    <source>
        <dbReference type="SAM" id="Phobius"/>
    </source>
</evidence>
<keyword evidence="10" id="KW-1185">Reference proteome</keyword>
<feature type="transmembrane region" description="Helical" evidence="7">
    <location>
        <begin position="293"/>
        <end position="314"/>
    </location>
</feature>
<keyword evidence="5 7" id="KW-1133">Transmembrane helix</keyword>
<keyword evidence="4 7" id="KW-0812">Transmembrane</keyword>
<evidence type="ECO:0000313" key="9">
    <source>
        <dbReference type="EMBL" id="GGJ93188.1"/>
    </source>
</evidence>
<evidence type="ECO:0000256" key="5">
    <source>
        <dbReference type="ARBA" id="ARBA00022989"/>
    </source>
</evidence>
<comment type="similarity">
    <text evidence="2">Belongs to the acyltransferase 3 family.</text>
</comment>
<dbReference type="RefSeq" id="WP_188982970.1">
    <property type="nucleotide sequence ID" value="NZ_BMPO01000004.1"/>
</dbReference>
<keyword evidence="9" id="KW-0808">Transferase</keyword>
<feature type="transmembrane region" description="Helical" evidence="7">
    <location>
        <begin position="84"/>
        <end position="104"/>
    </location>
</feature>
<keyword evidence="6 7" id="KW-0472">Membrane</keyword>
<feature type="transmembrane region" description="Helical" evidence="7">
    <location>
        <begin position="256"/>
        <end position="281"/>
    </location>
</feature>
<keyword evidence="9" id="KW-0012">Acyltransferase</keyword>
<evidence type="ECO:0000259" key="8">
    <source>
        <dbReference type="Pfam" id="PF01757"/>
    </source>
</evidence>
<feature type="transmembrane region" description="Helical" evidence="7">
    <location>
        <begin position="148"/>
        <end position="166"/>
    </location>
</feature>
<evidence type="ECO:0000256" key="3">
    <source>
        <dbReference type="ARBA" id="ARBA00022475"/>
    </source>
</evidence>
<accession>A0A917PVA2</accession>